<evidence type="ECO:0000256" key="1">
    <source>
        <dbReference type="ARBA" id="ARBA00001974"/>
    </source>
</evidence>
<proteinExistence type="inferred from homology"/>
<dbReference type="Pfam" id="PF00732">
    <property type="entry name" value="GMC_oxred_N"/>
    <property type="match status" value="1"/>
</dbReference>
<keyword evidence="3" id="KW-0285">Flavoprotein</keyword>
<dbReference type="SUPFAM" id="SSF54373">
    <property type="entry name" value="FAD-linked reductases, C-terminal domain"/>
    <property type="match status" value="1"/>
</dbReference>
<dbReference type="Gene3D" id="3.50.50.60">
    <property type="entry name" value="FAD/NAD(P)-binding domain"/>
    <property type="match status" value="1"/>
</dbReference>
<dbReference type="PROSITE" id="PS00624">
    <property type="entry name" value="GMC_OXRED_2"/>
    <property type="match status" value="1"/>
</dbReference>
<keyword evidence="5" id="KW-0812">Transmembrane</keyword>
<dbReference type="InterPro" id="IPR000172">
    <property type="entry name" value="GMC_OxRdtase_N"/>
</dbReference>
<evidence type="ECO:0000256" key="3">
    <source>
        <dbReference type="ARBA" id="ARBA00022630"/>
    </source>
</evidence>
<dbReference type="InterPro" id="IPR012132">
    <property type="entry name" value="GMC_OxRdtase"/>
</dbReference>
<gene>
    <name evidence="7" type="ORF">ODALV1_LOCUS10466</name>
</gene>
<dbReference type="EMBL" id="CAXLJM020000032">
    <property type="protein sequence ID" value="CAL8100174.1"/>
    <property type="molecule type" value="Genomic_DNA"/>
</dbReference>
<reference evidence="7 8" key="1">
    <citation type="submission" date="2024-08" db="EMBL/GenBank/DDBJ databases">
        <authorList>
            <person name="Cucini C."/>
            <person name="Frati F."/>
        </authorList>
    </citation>
    <scope>NUCLEOTIDE SEQUENCE [LARGE SCALE GENOMIC DNA]</scope>
</reference>
<dbReference type="Proteomes" id="UP001642540">
    <property type="component" value="Unassembled WGS sequence"/>
</dbReference>
<keyword evidence="5" id="KW-0472">Membrane</keyword>
<comment type="cofactor">
    <cofactor evidence="1">
        <name>FAD</name>
        <dbReference type="ChEBI" id="CHEBI:57692"/>
    </cofactor>
</comment>
<dbReference type="InterPro" id="IPR036188">
    <property type="entry name" value="FAD/NAD-bd_sf"/>
</dbReference>
<evidence type="ECO:0000313" key="8">
    <source>
        <dbReference type="Proteomes" id="UP001642540"/>
    </source>
</evidence>
<dbReference type="PANTHER" id="PTHR11552:SF147">
    <property type="entry name" value="CHOLINE DEHYDROGENASE, MITOCHONDRIAL"/>
    <property type="match status" value="1"/>
</dbReference>
<keyword evidence="4" id="KW-0274">FAD</keyword>
<keyword evidence="8" id="KW-1185">Reference proteome</keyword>
<dbReference type="PIRSF" id="PIRSF000137">
    <property type="entry name" value="Alcohol_oxidase"/>
    <property type="match status" value="1"/>
</dbReference>
<comment type="caution">
    <text evidence="7">The sequence shown here is derived from an EMBL/GenBank/DDBJ whole genome shotgun (WGS) entry which is preliminary data.</text>
</comment>
<evidence type="ECO:0000313" key="7">
    <source>
        <dbReference type="EMBL" id="CAL8100174.1"/>
    </source>
</evidence>
<keyword evidence="5" id="KW-1133">Transmembrane helix</keyword>
<dbReference type="Pfam" id="PF05199">
    <property type="entry name" value="GMC_oxred_C"/>
    <property type="match status" value="1"/>
</dbReference>
<evidence type="ECO:0000256" key="5">
    <source>
        <dbReference type="SAM" id="Phobius"/>
    </source>
</evidence>
<protein>
    <recommendedName>
        <fullName evidence="6">Glucose-methanol-choline oxidoreductase N-terminal domain-containing protein</fullName>
    </recommendedName>
</protein>
<evidence type="ECO:0000256" key="2">
    <source>
        <dbReference type="ARBA" id="ARBA00010790"/>
    </source>
</evidence>
<dbReference type="InterPro" id="IPR007867">
    <property type="entry name" value="GMC_OxRtase_C"/>
</dbReference>
<feature type="domain" description="Glucose-methanol-choline oxidoreductase N-terminal" evidence="6">
    <location>
        <begin position="317"/>
        <end position="331"/>
    </location>
</feature>
<comment type="similarity">
    <text evidence="2">Belongs to the GMC oxidoreductase family.</text>
</comment>
<accession>A0ABP1QI90</accession>
<dbReference type="PANTHER" id="PTHR11552">
    <property type="entry name" value="GLUCOSE-METHANOL-CHOLINE GMC OXIDOREDUCTASE"/>
    <property type="match status" value="1"/>
</dbReference>
<sequence length="512" mass="57565">MVSAVYTPSLTPSFSIPYSVITILSNALPLVVISFGFWDQYSDFLQSQKLENYQKNVVEEYDFIIVGGGSAGCVISNRLSSNPKYKVLLLENGGNPNPMQSVPVYFQSVLHIPSVDYDFYTVPQKNACLALKDQRSFWPRGKGLGGSSNLNAMFWQRSNQHDYDKWAELSGTDDWKFDNILRNFKNIEDYHGRYYNEKWHSKGKGGIYVSTVSDNKLRKEFFEAGKEMGYPTEDVNGHQNPSFSGLDTSIKDGRRFGTYPGFLEPILSRTNLNIYRYAHVTKVHLHKVTKRAYGVTYKRHGVVHFVRAKREIVISAGSLNTPQLLMLSGIGPKAHLESLRINCLIDLPVGKNLQDHIGAFVGPFIVDIPGTTNVISRDFTTNTLTDYFSQHKGFMSMPPGANAVAYIHSSLSKQRGNITNKSPDIQLLLIPSTSITLTEIFEKFTNIKNGLIKKYASGLRGNDSFLINVMLGKYYSRGEVRLASADPLDKPILDPKYFSHPDDVKIFVDGME</sequence>
<name>A0ABP1QI90_9HEXA</name>
<organism evidence="7 8">
    <name type="scientific">Orchesella dallaii</name>
    <dbReference type="NCBI Taxonomy" id="48710"/>
    <lineage>
        <taxon>Eukaryota</taxon>
        <taxon>Metazoa</taxon>
        <taxon>Ecdysozoa</taxon>
        <taxon>Arthropoda</taxon>
        <taxon>Hexapoda</taxon>
        <taxon>Collembola</taxon>
        <taxon>Entomobryomorpha</taxon>
        <taxon>Entomobryoidea</taxon>
        <taxon>Orchesellidae</taxon>
        <taxon>Orchesellinae</taxon>
        <taxon>Orchesella</taxon>
    </lineage>
</organism>
<evidence type="ECO:0000259" key="6">
    <source>
        <dbReference type="PROSITE" id="PS00624"/>
    </source>
</evidence>
<feature type="transmembrane region" description="Helical" evidence="5">
    <location>
        <begin position="16"/>
        <end position="38"/>
    </location>
</feature>
<evidence type="ECO:0000256" key="4">
    <source>
        <dbReference type="ARBA" id="ARBA00022827"/>
    </source>
</evidence>
<dbReference type="Gene3D" id="3.30.560.10">
    <property type="entry name" value="Glucose Oxidase, domain 3"/>
    <property type="match status" value="1"/>
</dbReference>
<dbReference type="SUPFAM" id="SSF51905">
    <property type="entry name" value="FAD/NAD(P)-binding domain"/>
    <property type="match status" value="1"/>
</dbReference>